<comment type="subcellular location">
    <subcellularLocation>
        <location evidence="7">Cytoplasm</location>
    </subcellularLocation>
</comment>
<comment type="cofactor">
    <cofactor evidence="7">
        <name>Mg(2+)</name>
        <dbReference type="ChEBI" id="CHEBI:18420"/>
    </cofactor>
</comment>
<comment type="function">
    <text evidence="7">Catalyzes the dehydration of the S-form of NAD(P)HX at the expense of ATP, which is converted to ADP. Together with NAD(P)HX epimerase, which catalyzes the epimerization of the S- and R-forms, the enzyme allows the repair of both epimers of NAD(P)HX, a damaged form of NAD(P)H that is a result of enzymatic or heat-dependent hydration.</text>
</comment>
<evidence type="ECO:0000256" key="5">
    <source>
        <dbReference type="ARBA" id="ARBA00023239"/>
    </source>
</evidence>
<reference evidence="9 10" key="1">
    <citation type="submission" date="2023-10" db="EMBL/GenBank/DDBJ databases">
        <title>Draft Genome Sequence of Candida saopaulonensis from a very Premature Infant with Sepsis.</title>
        <authorList>
            <person name="Ning Y."/>
            <person name="Dai R."/>
            <person name="Xiao M."/>
            <person name="Xu Y."/>
            <person name="Yan Q."/>
            <person name="Zhang L."/>
        </authorList>
    </citation>
    <scope>NUCLEOTIDE SEQUENCE [LARGE SCALE GENOMIC DNA]</scope>
    <source>
        <strain evidence="9 10">19XY460</strain>
    </source>
</reference>
<keyword evidence="1 7" id="KW-0547">Nucleotide-binding</keyword>
<evidence type="ECO:0000256" key="6">
    <source>
        <dbReference type="ARBA" id="ARBA00047472"/>
    </source>
</evidence>
<dbReference type="GO" id="GO:0005524">
    <property type="term" value="F:ATP binding"/>
    <property type="evidence" value="ECO:0007669"/>
    <property type="project" value="UniProtKB-KW"/>
</dbReference>
<feature type="domain" description="YjeF C-terminal" evidence="8">
    <location>
        <begin position="10"/>
        <end position="343"/>
    </location>
</feature>
<dbReference type="CDD" id="cd01171">
    <property type="entry name" value="YXKO-related"/>
    <property type="match status" value="1"/>
</dbReference>
<evidence type="ECO:0000256" key="1">
    <source>
        <dbReference type="ARBA" id="ARBA00022741"/>
    </source>
</evidence>
<evidence type="ECO:0000256" key="4">
    <source>
        <dbReference type="ARBA" id="ARBA00023027"/>
    </source>
</evidence>
<dbReference type="GeneID" id="88173833"/>
<name>A0AAX4HC36_9ASCO</name>
<evidence type="ECO:0000256" key="2">
    <source>
        <dbReference type="ARBA" id="ARBA00022840"/>
    </source>
</evidence>
<dbReference type="GO" id="GO:0110051">
    <property type="term" value="P:metabolite repair"/>
    <property type="evidence" value="ECO:0007669"/>
    <property type="project" value="TreeGrafter"/>
</dbReference>
<keyword evidence="7" id="KW-0597">Phosphoprotein</keyword>
<dbReference type="AlphaFoldDB" id="A0AAX4HC36"/>
<gene>
    <name evidence="9" type="ORF">PUMCH_002769</name>
</gene>
<feature type="binding site" evidence="7">
    <location>
        <position position="147"/>
    </location>
    <ligand>
        <name>(6S)-NADPHX</name>
        <dbReference type="ChEBI" id="CHEBI:64076"/>
    </ligand>
</feature>
<dbReference type="InterPro" id="IPR029056">
    <property type="entry name" value="Ribokinase-like"/>
</dbReference>
<dbReference type="PANTHER" id="PTHR12592:SF0">
    <property type="entry name" value="ATP-DEPENDENT (S)-NAD(P)H-HYDRATE DEHYDRATASE"/>
    <property type="match status" value="1"/>
</dbReference>
<keyword evidence="10" id="KW-1185">Reference proteome</keyword>
<feature type="binding site" evidence="7">
    <location>
        <begin position="256"/>
        <end position="265"/>
    </location>
    <ligand>
        <name>ATP</name>
        <dbReference type="ChEBI" id="CHEBI:30616"/>
    </ligand>
</feature>
<keyword evidence="3" id="KW-0521">NADP</keyword>
<dbReference type="RefSeq" id="XP_062877834.1">
    <property type="nucleotide sequence ID" value="XM_063021764.1"/>
</dbReference>
<dbReference type="Proteomes" id="UP001338582">
    <property type="component" value="Chromosome 3"/>
</dbReference>
<feature type="binding site" evidence="7">
    <location>
        <begin position="237"/>
        <end position="241"/>
    </location>
    <ligand>
        <name>ATP</name>
        <dbReference type="ChEBI" id="CHEBI:30616"/>
    </ligand>
</feature>
<dbReference type="KEGG" id="asau:88173833"/>
<evidence type="ECO:0000256" key="3">
    <source>
        <dbReference type="ARBA" id="ARBA00022857"/>
    </source>
</evidence>
<dbReference type="PANTHER" id="PTHR12592">
    <property type="entry name" value="ATP-DEPENDENT (S)-NAD(P)H-HYDRATE DEHYDRATASE FAMILY MEMBER"/>
    <property type="match status" value="1"/>
</dbReference>
<dbReference type="GO" id="GO:0046496">
    <property type="term" value="P:nicotinamide nucleotide metabolic process"/>
    <property type="evidence" value="ECO:0007669"/>
    <property type="project" value="UniProtKB-UniRule"/>
</dbReference>
<keyword evidence="2 7" id="KW-0067">ATP-binding</keyword>
<comment type="catalytic activity">
    <reaction evidence="7">
        <text>(6S)-NADHX + ATP = ADP + phosphate + NADH + H(+)</text>
        <dbReference type="Rhea" id="RHEA:19017"/>
        <dbReference type="ChEBI" id="CHEBI:15378"/>
        <dbReference type="ChEBI" id="CHEBI:30616"/>
        <dbReference type="ChEBI" id="CHEBI:43474"/>
        <dbReference type="ChEBI" id="CHEBI:57945"/>
        <dbReference type="ChEBI" id="CHEBI:64074"/>
        <dbReference type="ChEBI" id="CHEBI:456216"/>
        <dbReference type="EC" id="4.2.1.93"/>
    </reaction>
</comment>
<keyword evidence="4 7" id="KW-0520">NAD</keyword>
<sequence length="350" mass="38677">MLHRKTHEELLKLARTIVQPLRTSFYKGQAGKIAVFGGCQDYTGAPFFAAHSAALVGADLSHVFCEKQAATVIKGYLPDLMVHPYLYELLNPVVLEFAPKQMWDSVKQMPLEEAVSGPTLDEVIEKHILPQILGALERIDVFVVGPGLGRDPLMLRTVFRIIQEIKVANKPLILDADSLFLLGMLLDLVKGYEKAVITPNVVEFGRLCRAVGIDNDDTPETARKLSEQLGGVCVVKKGREEVIVKGETSLANDMTGSLRRVGGQGDTLTGAMATMLVWAEHYRDGFWDASQEERLGPHDSVVLACYAACALVRRASSKAFSKYNRAMQTSNIHEFLGEAYTELFEETPLR</sequence>
<comment type="catalytic activity">
    <reaction evidence="6 7">
        <text>(6S)-NADPHX + ATP = ADP + phosphate + NADPH + H(+)</text>
        <dbReference type="Rhea" id="RHEA:32231"/>
        <dbReference type="ChEBI" id="CHEBI:15378"/>
        <dbReference type="ChEBI" id="CHEBI:30616"/>
        <dbReference type="ChEBI" id="CHEBI:43474"/>
        <dbReference type="ChEBI" id="CHEBI:57783"/>
        <dbReference type="ChEBI" id="CHEBI:64076"/>
        <dbReference type="ChEBI" id="CHEBI:456216"/>
        <dbReference type="EC" id="4.2.1.93"/>
    </reaction>
</comment>
<comment type="similarity">
    <text evidence="7">Belongs to the NnrD/CARKD family.</text>
</comment>
<dbReference type="SUPFAM" id="SSF53613">
    <property type="entry name" value="Ribokinase-like"/>
    <property type="match status" value="1"/>
</dbReference>
<dbReference type="NCBIfam" id="TIGR00196">
    <property type="entry name" value="yjeF_cterm"/>
    <property type="match status" value="1"/>
</dbReference>
<dbReference type="Pfam" id="PF01256">
    <property type="entry name" value="Carb_kinase"/>
    <property type="match status" value="1"/>
</dbReference>
<evidence type="ECO:0000313" key="9">
    <source>
        <dbReference type="EMBL" id="WPK25452.1"/>
    </source>
</evidence>
<dbReference type="EC" id="4.2.1.93" evidence="7"/>
<accession>A0AAX4HC36</accession>
<dbReference type="PROSITE" id="PS51383">
    <property type="entry name" value="YJEF_C_3"/>
    <property type="match status" value="1"/>
</dbReference>
<feature type="binding site" evidence="7">
    <location>
        <begin position="200"/>
        <end position="206"/>
    </location>
    <ligand>
        <name>(6S)-NADPHX</name>
        <dbReference type="ChEBI" id="CHEBI:64076"/>
    </ligand>
</feature>
<dbReference type="GO" id="GO:0005737">
    <property type="term" value="C:cytoplasm"/>
    <property type="evidence" value="ECO:0007669"/>
    <property type="project" value="UniProtKB-SubCell"/>
</dbReference>
<dbReference type="GO" id="GO:0047453">
    <property type="term" value="F:ATP-dependent NAD(P)H-hydrate dehydratase activity"/>
    <property type="evidence" value="ECO:0007669"/>
    <property type="project" value="UniProtKB-UniRule"/>
</dbReference>
<dbReference type="InterPro" id="IPR017953">
    <property type="entry name" value="Carbohydrate_kinase_pred_CS"/>
</dbReference>
<evidence type="ECO:0000256" key="7">
    <source>
        <dbReference type="HAMAP-Rule" id="MF_03157"/>
    </source>
</evidence>
<organism evidence="9 10">
    <name type="scientific">Australozyma saopauloensis</name>
    <dbReference type="NCBI Taxonomy" id="291208"/>
    <lineage>
        <taxon>Eukaryota</taxon>
        <taxon>Fungi</taxon>
        <taxon>Dikarya</taxon>
        <taxon>Ascomycota</taxon>
        <taxon>Saccharomycotina</taxon>
        <taxon>Pichiomycetes</taxon>
        <taxon>Metschnikowiaceae</taxon>
        <taxon>Australozyma</taxon>
    </lineage>
</organism>
<dbReference type="Gene3D" id="3.40.1190.20">
    <property type="match status" value="1"/>
</dbReference>
<keyword evidence="7" id="KW-0963">Cytoplasm</keyword>
<feature type="binding site" evidence="7">
    <location>
        <position position="266"/>
    </location>
    <ligand>
        <name>(6S)-NADPHX</name>
        <dbReference type="ChEBI" id="CHEBI:64076"/>
    </ligand>
</feature>
<dbReference type="PROSITE" id="PS01050">
    <property type="entry name" value="YJEF_C_2"/>
    <property type="match status" value="1"/>
</dbReference>
<dbReference type="InterPro" id="IPR000631">
    <property type="entry name" value="CARKD"/>
</dbReference>
<proteinExistence type="inferred from homology"/>
<evidence type="ECO:0000313" key="10">
    <source>
        <dbReference type="Proteomes" id="UP001338582"/>
    </source>
</evidence>
<keyword evidence="5 7" id="KW-0456">Lyase</keyword>
<dbReference type="HAMAP" id="MF_01965">
    <property type="entry name" value="NADHX_dehydratase"/>
    <property type="match status" value="1"/>
</dbReference>
<protein>
    <recommendedName>
        <fullName evidence="7">ATP-dependent (S)-NAD(P)H-hydrate dehydratase</fullName>
        <ecNumber evidence="7">4.2.1.93</ecNumber>
    </recommendedName>
    <alternativeName>
        <fullName evidence="7">ATP-dependent NAD(P)HX dehydratase</fullName>
    </alternativeName>
</protein>
<dbReference type="EMBL" id="CP138896">
    <property type="protein sequence ID" value="WPK25452.1"/>
    <property type="molecule type" value="Genomic_DNA"/>
</dbReference>
<evidence type="ECO:0000259" key="8">
    <source>
        <dbReference type="PROSITE" id="PS51383"/>
    </source>
</evidence>